<dbReference type="Proteomes" id="UP000007015">
    <property type="component" value="Chromosome 1"/>
</dbReference>
<dbReference type="HOGENOM" id="CLU_1910110_0_0_1"/>
<sequence>MDPWCKSPSSAEHAGRRLGNSRGWQPSKLSPPCTSAVERVACDGTTERQIQVLGNGDEVGEVGVRSLVKEKEGEVEEVPGRQQCDLSKGKKLMKGIDNSGSLRSVRVLETHAEQKGLGATTSSACGWRNSASL</sequence>
<dbReference type="Gramene" id="BGIOSGA002042-TA">
    <property type="protein sequence ID" value="BGIOSGA002042-PA"/>
    <property type="gene ID" value="BGIOSGA002042"/>
</dbReference>
<dbReference type="AlphaFoldDB" id="A2WML5"/>
<reference evidence="2 3" key="1">
    <citation type="journal article" date="2005" name="PLoS Biol.">
        <title>The genomes of Oryza sativa: a history of duplications.</title>
        <authorList>
            <person name="Yu J."/>
            <person name="Wang J."/>
            <person name="Lin W."/>
            <person name="Li S."/>
            <person name="Li H."/>
            <person name="Zhou J."/>
            <person name="Ni P."/>
            <person name="Dong W."/>
            <person name="Hu S."/>
            <person name="Zeng C."/>
            <person name="Zhang J."/>
            <person name="Zhang Y."/>
            <person name="Li R."/>
            <person name="Xu Z."/>
            <person name="Li S."/>
            <person name="Li X."/>
            <person name="Zheng H."/>
            <person name="Cong L."/>
            <person name="Lin L."/>
            <person name="Yin J."/>
            <person name="Geng J."/>
            <person name="Li G."/>
            <person name="Shi J."/>
            <person name="Liu J."/>
            <person name="Lv H."/>
            <person name="Li J."/>
            <person name="Wang J."/>
            <person name="Deng Y."/>
            <person name="Ran L."/>
            <person name="Shi X."/>
            <person name="Wang X."/>
            <person name="Wu Q."/>
            <person name="Li C."/>
            <person name="Ren X."/>
            <person name="Wang J."/>
            <person name="Wang X."/>
            <person name="Li D."/>
            <person name="Liu D."/>
            <person name="Zhang X."/>
            <person name="Ji Z."/>
            <person name="Zhao W."/>
            <person name="Sun Y."/>
            <person name="Zhang Z."/>
            <person name="Bao J."/>
            <person name="Han Y."/>
            <person name="Dong L."/>
            <person name="Ji J."/>
            <person name="Chen P."/>
            <person name="Wu S."/>
            <person name="Liu J."/>
            <person name="Xiao Y."/>
            <person name="Bu D."/>
            <person name="Tan J."/>
            <person name="Yang L."/>
            <person name="Ye C."/>
            <person name="Zhang J."/>
            <person name="Xu J."/>
            <person name="Zhou Y."/>
            <person name="Yu Y."/>
            <person name="Zhang B."/>
            <person name="Zhuang S."/>
            <person name="Wei H."/>
            <person name="Liu B."/>
            <person name="Lei M."/>
            <person name="Yu H."/>
            <person name="Li Y."/>
            <person name="Xu H."/>
            <person name="Wei S."/>
            <person name="He X."/>
            <person name="Fang L."/>
            <person name="Zhang Z."/>
            <person name="Zhang Y."/>
            <person name="Huang X."/>
            <person name="Su Z."/>
            <person name="Tong W."/>
            <person name="Li J."/>
            <person name="Tong Z."/>
            <person name="Li S."/>
            <person name="Ye J."/>
            <person name="Wang L."/>
            <person name="Fang L."/>
            <person name="Lei T."/>
            <person name="Chen C."/>
            <person name="Chen H."/>
            <person name="Xu Z."/>
            <person name="Li H."/>
            <person name="Huang H."/>
            <person name="Zhang F."/>
            <person name="Xu H."/>
            <person name="Li N."/>
            <person name="Zhao C."/>
            <person name="Li S."/>
            <person name="Dong L."/>
            <person name="Huang Y."/>
            <person name="Li L."/>
            <person name="Xi Y."/>
            <person name="Qi Q."/>
            <person name="Li W."/>
            <person name="Zhang B."/>
            <person name="Hu W."/>
            <person name="Zhang Y."/>
            <person name="Tian X."/>
            <person name="Jiao Y."/>
            <person name="Liang X."/>
            <person name="Jin J."/>
            <person name="Gao L."/>
            <person name="Zheng W."/>
            <person name="Hao B."/>
            <person name="Liu S."/>
            <person name="Wang W."/>
            <person name="Yuan L."/>
            <person name="Cao M."/>
            <person name="McDermott J."/>
            <person name="Samudrala R."/>
            <person name="Wang J."/>
            <person name="Wong G.K."/>
            <person name="Yang H."/>
        </authorList>
    </citation>
    <scope>NUCLEOTIDE SEQUENCE [LARGE SCALE GENOMIC DNA]</scope>
    <source>
        <strain evidence="3">cv. 93-11</strain>
    </source>
</reference>
<dbReference type="EMBL" id="CM000126">
    <property type="protein sequence ID" value="EAY73211.1"/>
    <property type="molecule type" value="Genomic_DNA"/>
</dbReference>
<evidence type="ECO:0000313" key="2">
    <source>
        <dbReference type="EMBL" id="EAY73211.1"/>
    </source>
</evidence>
<organism evidence="2 3">
    <name type="scientific">Oryza sativa subsp. indica</name>
    <name type="common">Rice</name>
    <dbReference type="NCBI Taxonomy" id="39946"/>
    <lineage>
        <taxon>Eukaryota</taxon>
        <taxon>Viridiplantae</taxon>
        <taxon>Streptophyta</taxon>
        <taxon>Embryophyta</taxon>
        <taxon>Tracheophyta</taxon>
        <taxon>Spermatophyta</taxon>
        <taxon>Magnoliopsida</taxon>
        <taxon>Liliopsida</taxon>
        <taxon>Poales</taxon>
        <taxon>Poaceae</taxon>
        <taxon>BOP clade</taxon>
        <taxon>Oryzoideae</taxon>
        <taxon>Oryzeae</taxon>
        <taxon>Oryzinae</taxon>
        <taxon>Oryza</taxon>
        <taxon>Oryza sativa</taxon>
    </lineage>
</organism>
<evidence type="ECO:0000256" key="1">
    <source>
        <dbReference type="SAM" id="MobiDB-lite"/>
    </source>
</evidence>
<gene>
    <name evidence="2" type="ORF">OsI_01082</name>
</gene>
<dbReference type="OMA" id="CDGTTER"/>
<protein>
    <submittedName>
        <fullName evidence="2">Uncharacterized protein</fullName>
    </submittedName>
</protein>
<accession>A2WML5</accession>
<feature type="region of interest" description="Disordered" evidence="1">
    <location>
        <begin position="1"/>
        <end position="32"/>
    </location>
</feature>
<evidence type="ECO:0000313" key="3">
    <source>
        <dbReference type="Proteomes" id="UP000007015"/>
    </source>
</evidence>
<name>A2WML5_ORYSI</name>
<keyword evidence="3" id="KW-1185">Reference proteome</keyword>
<proteinExistence type="predicted"/>